<organism evidence="1 2">
    <name type="scientific">Pseudomonas fluorescens</name>
    <dbReference type="NCBI Taxonomy" id="294"/>
    <lineage>
        <taxon>Bacteria</taxon>
        <taxon>Pseudomonadati</taxon>
        <taxon>Pseudomonadota</taxon>
        <taxon>Gammaproteobacteria</taxon>
        <taxon>Pseudomonadales</taxon>
        <taxon>Pseudomonadaceae</taxon>
        <taxon>Pseudomonas</taxon>
    </lineage>
</organism>
<comment type="caution">
    <text evidence="1">The sequence shown here is derived from an EMBL/GenBank/DDBJ whole genome shotgun (WGS) entry which is preliminary data.</text>
</comment>
<dbReference type="EMBL" id="LACD01000008">
    <property type="protein sequence ID" value="KJZ45557.1"/>
    <property type="molecule type" value="Genomic_DNA"/>
</dbReference>
<dbReference type="RefSeq" id="WP_046046115.1">
    <property type="nucleotide sequence ID" value="NZ_LACD01000008.1"/>
</dbReference>
<evidence type="ECO:0000313" key="2">
    <source>
        <dbReference type="Proteomes" id="UP000033500"/>
    </source>
</evidence>
<accession>A0A0F4TQ97</accession>
<evidence type="ECO:0000313" key="1">
    <source>
        <dbReference type="EMBL" id="KJZ45557.1"/>
    </source>
</evidence>
<reference evidence="1 2" key="1">
    <citation type="submission" date="2015-03" db="EMBL/GenBank/DDBJ databases">
        <title>Comparative genomics of Pseudomonas insights into diversity of traits involved in vanlence and defense.</title>
        <authorList>
            <person name="Qin Y."/>
        </authorList>
    </citation>
    <scope>NUCLEOTIDE SEQUENCE [LARGE SCALE GENOMIC DNA]</scope>
    <source>
        <strain evidence="1 2">C3</strain>
    </source>
</reference>
<name>A0A0F4TQ97_PSEFL</name>
<dbReference type="AlphaFoldDB" id="A0A0F4TQ97"/>
<gene>
    <name evidence="1" type="ORF">VC34_08460</name>
</gene>
<sequence>MEFMIGVLVTCLIIFGVYVYSKTDKFNKLTRLSFTDWMTQYHYAETHVKHGMSRAFILQTFHLAVDLRALTPQEKVELDSGSMKEDPKEILSQWFEHALPTVEQEIGAHEIEKSEARMIGVFMLVAMKSLTTGEPLRDYLRKFN</sequence>
<dbReference type="PATRIC" id="fig|294.131.peg.5928"/>
<protein>
    <submittedName>
        <fullName evidence="1">Uncharacterized protein</fullName>
    </submittedName>
</protein>
<dbReference type="Proteomes" id="UP000033500">
    <property type="component" value="Unassembled WGS sequence"/>
</dbReference>
<proteinExistence type="predicted"/>